<dbReference type="SUPFAM" id="SSF88713">
    <property type="entry name" value="Glycoside hydrolase/deacetylase"/>
    <property type="match status" value="1"/>
</dbReference>
<dbReference type="GO" id="GO:0005975">
    <property type="term" value="P:carbohydrate metabolic process"/>
    <property type="evidence" value="ECO:0007669"/>
    <property type="project" value="InterPro"/>
</dbReference>
<dbReference type="Gene3D" id="3.20.20.370">
    <property type="entry name" value="Glycoside hydrolase/deacetylase"/>
    <property type="match status" value="1"/>
</dbReference>
<dbReference type="PROSITE" id="PS51677">
    <property type="entry name" value="NODB"/>
    <property type="match status" value="1"/>
</dbReference>
<evidence type="ECO:0000259" key="1">
    <source>
        <dbReference type="PROSITE" id="PS51677"/>
    </source>
</evidence>
<dbReference type="GO" id="GO:0016020">
    <property type="term" value="C:membrane"/>
    <property type="evidence" value="ECO:0007669"/>
    <property type="project" value="TreeGrafter"/>
</dbReference>
<dbReference type="PANTHER" id="PTHR10587:SF80">
    <property type="entry name" value="CHITOOLIGOSACCHARIDE DEACETYLASE"/>
    <property type="match status" value="1"/>
</dbReference>
<dbReference type="InterPro" id="IPR050248">
    <property type="entry name" value="Polysacc_deacetylase_ArnD"/>
</dbReference>
<dbReference type="KEGG" id="drm:Dred_1948"/>
<dbReference type="eggNOG" id="COG0726">
    <property type="taxonomic scope" value="Bacteria"/>
</dbReference>
<reference evidence="2 3" key="1">
    <citation type="submission" date="2007-03" db="EMBL/GenBank/DDBJ databases">
        <title>Complete sequence of Desulfotomaculum reducens MI-1.</title>
        <authorList>
            <consortium name="US DOE Joint Genome Institute"/>
            <person name="Copeland A."/>
            <person name="Lucas S."/>
            <person name="Lapidus A."/>
            <person name="Barry K."/>
            <person name="Detter J.C."/>
            <person name="Glavina del Rio T."/>
            <person name="Hammon N."/>
            <person name="Israni S."/>
            <person name="Dalin E."/>
            <person name="Tice H."/>
            <person name="Pitluck S."/>
            <person name="Sims D."/>
            <person name="Brettin T."/>
            <person name="Bruce D."/>
            <person name="Han C."/>
            <person name="Tapia R."/>
            <person name="Schmutz J."/>
            <person name="Larimer F."/>
            <person name="Land M."/>
            <person name="Hauser L."/>
            <person name="Kyrpides N."/>
            <person name="Kim E."/>
            <person name="Tebo B.M."/>
            <person name="Richardson P."/>
        </authorList>
    </citation>
    <scope>NUCLEOTIDE SEQUENCE [LARGE SCALE GENOMIC DNA]</scope>
    <source>
        <strain evidence="2 3">MI-1</strain>
    </source>
</reference>
<proteinExistence type="predicted"/>
<dbReference type="HOGENOM" id="CLU_021264_0_2_9"/>
<dbReference type="EMBL" id="CP000612">
    <property type="protein sequence ID" value="ABO50467.1"/>
    <property type="molecule type" value="Genomic_DNA"/>
</dbReference>
<dbReference type="InterPro" id="IPR002509">
    <property type="entry name" value="NODB_dom"/>
</dbReference>
<dbReference type="CDD" id="cd10950">
    <property type="entry name" value="CE4_BsYlxY_like"/>
    <property type="match status" value="1"/>
</dbReference>
<name>A4J5W4_DESRM</name>
<gene>
    <name evidence="2" type="ordered locus">Dred_1948</name>
</gene>
<dbReference type="RefSeq" id="WP_011878277.1">
    <property type="nucleotide sequence ID" value="NC_009253.1"/>
</dbReference>
<dbReference type="InterPro" id="IPR011330">
    <property type="entry name" value="Glyco_hydro/deAcase_b/a-brl"/>
</dbReference>
<dbReference type="Pfam" id="PF01522">
    <property type="entry name" value="Polysacc_deac_1"/>
    <property type="match status" value="1"/>
</dbReference>
<dbReference type="GO" id="GO:0016810">
    <property type="term" value="F:hydrolase activity, acting on carbon-nitrogen (but not peptide) bonds"/>
    <property type="evidence" value="ECO:0007669"/>
    <property type="project" value="InterPro"/>
</dbReference>
<evidence type="ECO:0000313" key="2">
    <source>
        <dbReference type="EMBL" id="ABO50467.1"/>
    </source>
</evidence>
<dbReference type="OrthoDB" id="61520at2"/>
<keyword evidence="3" id="KW-1185">Reference proteome</keyword>
<dbReference type="PANTHER" id="PTHR10587">
    <property type="entry name" value="GLYCOSYL TRANSFERASE-RELATED"/>
    <property type="match status" value="1"/>
</dbReference>
<feature type="domain" description="NodB homology" evidence="1">
    <location>
        <begin position="51"/>
        <end position="227"/>
    </location>
</feature>
<accession>A4J5W4</accession>
<evidence type="ECO:0000313" key="3">
    <source>
        <dbReference type="Proteomes" id="UP000001556"/>
    </source>
</evidence>
<sequence>MRILFIRRGWLYKTVLWLLIVLFLIGLGVLATNEKHERVFAPIYQGSDKEKKIALACNVFWGEEYIPKMLEIFEDENIKITFFAGGTWVEDFPELLKKMDGAGHEIGSHGYSHPHPDRLSKNGNISDMQRAEKLIYDAIHKRPKLYAPPYGEKGPAVLKAAQEQGYSFILWSIDTIDWQRPAPAIIKQRVVSKAHNGAIVLMHPTDPTVKALPEMIKQLKSEGFEFVKVGEIIEGIPQNVESEKRKTYK</sequence>
<dbReference type="AlphaFoldDB" id="A4J5W4"/>
<dbReference type="STRING" id="349161.Dred_1948"/>
<organism evidence="2 3">
    <name type="scientific">Desulforamulus reducens (strain ATCC BAA-1160 / DSM 100696 / MI-1)</name>
    <name type="common">Desulfotomaculum reducens</name>
    <dbReference type="NCBI Taxonomy" id="349161"/>
    <lineage>
        <taxon>Bacteria</taxon>
        <taxon>Bacillati</taxon>
        <taxon>Bacillota</taxon>
        <taxon>Clostridia</taxon>
        <taxon>Eubacteriales</taxon>
        <taxon>Peptococcaceae</taxon>
        <taxon>Desulforamulus</taxon>
    </lineage>
</organism>
<protein>
    <submittedName>
        <fullName evidence="2">Polysaccharide deacetylase</fullName>
    </submittedName>
</protein>
<dbReference type="Proteomes" id="UP000001556">
    <property type="component" value="Chromosome"/>
</dbReference>